<proteinExistence type="predicted"/>
<dbReference type="OrthoDB" id="560641at2"/>
<dbReference type="RefSeq" id="WP_009544204.1">
    <property type="nucleotide sequence ID" value="NC_010546.1"/>
</dbReference>
<evidence type="ECO:0000313" key="1">
    <source>
        <dbReference type="EMBL" id="ACB50740.1"/>
    </source>
</evidence>
<dbReference type="EMBL" id="CP000806">
    <property type="protein sequence ID" value="ACB50740.1"/>
    <property type="molecule type" value="Genomic_DNA"/>
</dbReference>
<name>B1WWL6_CROS5</name>
<gene>
    <name evidence="1" type="ordered locus">cce_1390</name>
</gene>
<dbReference type="AlphaFoldDB" id="B1WWL6"/>
<sequence>MNKKTDTPMTSLTSDSHHDLPWWNRPVMGEDSLVEDLLGKFSKQEVSESALFLHNREMTDLKVFAKTAAAIDNEKFGQEEFLIFVKMQYLLRKDIHEYQGLYESLQLLKVAIDAKDCFISIDQAELRYRGTKQQEFYNFVEGLLLDHENKAVFREQVQTRLADLLPQIKTEEGRTALQNYAKYLDQLSDNELGLKLLSLFKAYQLADYSILRVISELIQSLGKRDLLDFKGLVSLVRVNYGLFEKLREIIGLSERQSTPETYGLMIQFIALSNRHGISHMKFDDLMKVMQKWYKPYQAVLGIRQEHPPSEYKQPKEFKEAIPGVEIYEKYKKWLTDKKTGMVFIDFGDEN</sequence>
<dbReference type="HOGENOM" id="CLU_828243_0_0_3"/>
<dbReference type="STRING" id="43989.cce_1390"/>
<reference evidence="1 2" key="1">
    <citation type="journal article" date="2008" name="Proc. Natl. Acad. Sci. U.S.A.">
        <title>The genome of Cyanothece 51142, a unicellular diazotrophic cyanobacterium important in the marine nitrogen cycle.</title>
        <authorList>
            <person name="Welsh E.A."/>
            <person name="Liberton M."/>
            <person name="Stoeckel J."/>
            <person name="Loh T."/>
            <person name="Elvitigala T."/>
            <person name="Wang C."/>
            <person name="Wollam A."/>
            <person name="Fulton R.S."/>
            <person name="Clifton S.W."/>
            <person name="Jacobs J.M."/>
            <person name="Aurora R."/>
            <person name="Ghosh B.K."/>
            <person name="Sherman L.A."/>
            <person name="Smith R.D."/>
            <person name="Wilson R.K."/>
            <person name="Pakrasi H.B."/>
        </authorList>
    </citation>
    <scope>NUCLEOTIDE SEQUENCE [LARGE SCALE GENOMIC DNA]</scope>
    <source>
        <strain evidence="2">ATCC 51142 / BH68</strain>
    </source>
</reference>
<accession>B1WWL6</accession>
<protein>
    <submittedName>
        <fullName evidence="1">Uncharacterized protein</fullName>
    </submittedName>
</protein>
<evidence type="ECO:0000313" key="2">
    <source>
        <dbReference type="Proteomes" id="UP000001203"/>
    </source>
</evidence>
<dbReference type="KEGG" id="cyt:cce_1390"/>
<dbReference type="eggNOG" id="ENOG502ZCIK">
    <property type="taxonomic scope" value="Bacteria"/>
</dbReference>
<keyword evidence="2" id="KW-1185">Reference proteome</keyword>
<organism evidence="1 2">
    <name type="scientific">Crocosphaera subtropica (strain ATCC 51142 / BH68)</name>
    <name type="common">Cyanothece sp. (strain ATCC 51142)</name>
    <dbReference type="NCBI Taxonomy" id="43989"/>
    <lineage>
        <taxon>Bacteria</taxon>
        <taxon>Bacillati</taxon>
        <taxon>Cyanobacteriota</taxon>
        <taxon>Cyanophyceae</taxon>
        <taxon>Oscillatoriophycideae</taxon>
        <taxon>Chroococcales</taxon>
        <taxon>Aphanothecaceae</taxon>
        <taxon>Crocosphaera</taxon>
        <taxon>Crocosphaera subtropica</taxon>
    </lineage>
</organism>
<dbReference type="Proteomes" id="UP000001203">
    <property type="component" value="Chromosome circular"/>
</dbReference>